<name>A0AAY4AEZ9_9TELE</name>
<keyword evidence="4" id="KW-0393">Immunoglobulin domain</keyword>
<dbReference type="InterPro" id="IPR051287">
    <property type="entry name" value="TCR_variable_region"/>
</dbReference>
<evidence type="ECO:0000256" key="3">
    <source>
        <dbReference type="ARBA" id="ARBA00023170"/>
    </source>
</evidence>
<dbReference type="PANTHER" id="PTHR19367:SF18">
    <property type="entry name" value="T CELL RECEPTOR ALPHA VARIABLE 16"/>
    <property type="match status" value="1"/>
</dbReference>
<dbReference type="InterPro" id="IPR003599">
    <property type="entry name" value="Ig_sub"/>
</dbReference>
<reference evidence="7" key="2">
    <citation type="submission" date="2025-08" db="UniProtKB">
        <authorList>
            <consortium name="Ensembl"/>
        </authorList>
    </citation>
    <scope>IDENTIFICATION</scope>
</reference>
<dbReference type="Gene3D" id="2.60.40.10">
    <property type="entry name" value="Immunoglobulins"/>
    <property type="match status" value="1"/>
</dbReference>
<evidence type="ECO:0000259" key="6">
    <source>
        <dbReference type="PROSITE" id="PS50835"/>
    </source>
</evidence>
<proteinExistence type="predicted"/>
<dbReference type="InterPro" id="IPR013106">
    <property type="entry name" value="Ig_V-set"/>
</dbReference>
<keyword evidence="3" id="KW-0675">Receptor</keyword>
<evidence type="ECO:0000313" key="7">
    <source>
        <dbReference type="Ensembl" id="ENSDCDP00010006700.1"/>
    </source>
</evidence>
<sequence>SAYPTHFRPVILFLQSPLYVLNLFSESRSKDTVEQQGGFLTFSEGESATLDCTFSTNLPMPYLYWYQQNSSGLPTYILQRFSNSGSNGENFKKRFNASLSSKAVPLTIQNLQESDSAVYYCAFASNVWVGSFCLMKTDSN</sequence>
<dbReference type="SUPFAM" id="SSF48726">
    <property type="entry name" value="Immunoglobulin"/>
    <property type="match status" value="1"/>
</dbReference>
<dbReference type="Proteomes" id="UP000694580">
    <property type="component" value="Chromosome 4"/>
</dbReference>
<dbReference type="SMART" id="SM00409">
    <property type="entry name" value="IG"/>
    <property type="match status" value="1"/>
</dbReference>
<dbReference type="InterPro" id="IPR036179">
    <property type="entry name" value="Ig-like_dom_sf"/>
</dbReference>
<reference evidence="7 8" key="1">
    <citation type="submission" date="2020-06" db="EMBL/GenBank/DDBJ databases">
        <authorList>
            <consortium name="Wellcome Sanger Institute Data Sharing"/>
        </authorList>
    </citation>
    <scope>NUCLEOTIDE SEQUENCE [LARGE SCALE GENOMIC DNA]</scope>
</reference>
<keyword evidence="1" id="KW-0732">Signal</keyword>
<evidence type="ECO:0000256" key="5">
    <source>
        <dbReference type="ARBA" id="ARBA00043266"/>
    </source>
</evidence>
<dbReference type="GeneTree" id="ENSGT01030000234557"/>
<dbReference type="PROSITE" id="PS50835">
    <property type="entry name" value="IG_LIKE"/>
    <property type="match status" value="1"/>
</dbReference>
<keyword evidence="2" id="KW-1064">Adaptive immunity</keyword>
<feature type="domain" description="Ig-like" evidence="6">
    <location>
        <begin position="17"/>
        <end position="121"/>
    </location>
</feature>
<evidence type="ECO:0000256" key="4">
    <source>
        <dbReference type="ARBA" id="ARBA00023319"/>
    </source>
</evidence>
<keyword evidence="5" id="KW-1279">T cell receptor</keyword>
<dbReference type="PANTHER" id="PTHR19367">
    <property type="entry name" value="T-CELL RECEPTOR ALPHA CHAIN V REGION"/>
    <property type="match status" value="1"/>
</dbReference>
<dbReference type="Ensembl" id="ENSDCDT00010006926.1">
    <property type="protein sequence ID" value="ENSDCDP00010006700.1"/>
    <property type="gene ID" value="ENSDCDG00010002878.1"/>
</dbReference>
<dbReference type="Pfam" id="PF07686">
    <property type="entry name" value="V-set"/>
    <property type="match status" value="1"/>
</dbReference>
<dbReference type="InterPro" id="IPR013783">
    <property type="entry name" value="Ig-like_fold"/>
</dbReference>
<evidence type="ECO:0000313" key="8">
    <source>
        <dbReference type="Proteomes" id="UP000694580"/>
    </source>
</evidence>
<dbReference type="SMART" id="SM00406">
    <property type="entry name" value="IGv"/>
    <property type="match status" value="1"/>
</dbReference>
<keyword evidence="5" id="KW-0391">Immunity</keyword>
<reference evidence="7" key="3">
    <citation type="submission" date="2025-09" db="UniProtKB">
        <authorList>
            <consortium name="Ensembl"/>
        </authorList>
    </citation>
    <scope>IDENTIFICATION</scope>
</reference>
<dbReference type="GO" id="GO:0042101">
    <property type="term" value="C:T cell receptor complex"/>
    <property type="evidence" value="ECO:0007669"/>
    <property type="project" value="UniProtKB-KW"/>
</dbReference>
<accession>A0AAY4AEZ9</accession>
<dbReference type="GO" id="GO:0002250">
    <property type="term" value="P:adaptive immune response"/>
    <property type="evidence" value="ECO:0007669"/>
    <property type="project" value="UniProtKB-KW"/>
</dbReference>
<organism evidence="7 8">
    <name type="scientific">Denticeps clupeoides</name>
    <name type="common">denticle herring</name>
    <dbReference type="NCBI Taxonomy" id="299321"/>
    <lineage>
        <taxon>Eukaryota</taxon>
        <taxon>Metazoa</taxon>
        <taxon>Chordata</taxon>
        <taxon>Craniata</taxon>
        <taxon>Vertebrata</taxon>
        <taxon>Euteleostomi</taxon>
        <taxon>Actinopterygii</taxon>
        <taxon>Neopterygii</taxon>
        <taxon>Teleostei</taxon>
        <taxon>Clupei</taxon>
        <taxon>Clupeiformes</taxon>
        <taxon>Denticipitoidei</taxon>
        <taxon>Denticipitidae</taxon>
        <taxon>Denticeps</taxon>
    </lineage>
</organism>
<dbReference type="InterPro" id="IPR007110">
    <property type="entry name" value="Ig-like_dom"/>
</dbReference>
<keyword evidence="8" id="KW-1185">Reference proteome</keyword>
<protein>
    <recommendedName>
        <fullName evidence="6">Ig-like domain-containing protein</fullName>
    </recommendedName>
</protein>
<evidence type="ECO:0000256" key="1">
    <source>
        <dbReference type="ARBA" id="ARBA00022729"/>
    </source>
</evidence>
<evidence type="ECO:0000256" key="2">
    <source>
        <dbReference type="ARBA" id="ARBA00023130"/>
    </source>
</evidence>
<dbReference type="AlphaFoldDB" id="A0AAY4AEZ9"/>